<dbReference type="Pfam" id="PF02148">
    <property type="entry name" value="zf-UBP"/>
    <property type="match status" value="1"/>
</dbReference>
<dbReference type="EMBL" id="QUMQ01000001">
    <property type="protein sequence ID" value="REG00331.1"/>
    <property type="molecule type" value="Genomic_DNA"/>
</dbReference>
<dbReference type="RefSeq" id="WP_409362967.1">
    <property type="nucleotide sequence ID" value="NZ_BONB01000059.1"/>
</dbReference>
<evidence type="ECO:0000259" key="2">
    <source>
        <dbReference type="PROSITE" id="PS50271"/>
    </source>
</evidence>
<feature type="domain" description="UBP-type" evidence="2">
    <location>
        <begin position="39"/>
        <end position="122"/>
    </location>
</feature>
<name>A0A3E0A227_9ACTN</name>
<dbReference type="GO" id="GO:0008270">
    <property type="term" value="F:zinc ion binding"/>
    <property type="evidence" value="ECO:0007669"/>
    <property type="project" value="InterPro"/>
</dbReference>
<evidence type="ECO:0000313" key="3">
    <source>
        <dbReference type="EMBL" id="REG00331.1"/>
    </source>
</evidence>
<dbReference type="PROSITE" id="PS50271">
    <property type="entry name" value="ZF_UBP"/>
    <property type="match status" value="1"/>
</dbReference>
<evidence type="ECO:0000256" key="1">
    <source>
        <dbReference type="SAM" id="MobiDB-lite"/>
    </source>
</evidence>
<keyword evidence="4" id="KW-1185">Reference proteome</keyword>
<organism evidence="3 4">
    <name type="scientific">Asanoa ferruginea</name>
    <dbReference type="NCBI Taxonomy" id="53367"/>
    <lineage>
        <taxon>Bacteria</taxon>
        <taxon>Bacillati</taxon>
        <taxon>Actinomycetota</taxon>
        <taxon>Actinomycetes</taxon>
        <taxon>Micromonosporales</taxon>
        <taxon>Micromonosporaceae</taxon>
        <taxon>Asanoa</taxon>
    </lineage>
</organism>
<dbReference type="Gene3D" id="3.30.40.10">
    <property type="entry name" value="Zinc/RING finger domain, C3HC4 (zinc finger)"/>
    <property type="match status" value="1"/>
</dbReference>
<accession>A0A3E0A227</accession>
<feature type="region of interest" description="Disordered" evidence="1">
    <location>
        <begin position="1"/>
        <end position="20"/>
    </location>
</feature>
<dbReference type="InterPro" id="IPR013083">
    <property type="entry name" value="Znf_RING/FYVE/PHD"/>
</dbReference>
<proteinExistence type="predicted"/>
<dbReference type="GO" id="GO:0016787">
    <property type="term" value="F:hydrolase activity"/>
    <property type="evidence" value="ECO:0007669"/>
    <property type="project" value="UniProtKB-KW"/>
</dbReference>
<dbReference type="InterPro" id="IPR001607">
    <property type="entry name" value="Znf_UBP"/>
</dbReference>
<sequence length="122" mass="13670">MLRRHRGGSDEPADERHDKPLRLFRQLVRSGQLPIYEPELCEHLGAAPARDIGRPTACADHLPTDEPVVHLRTCLTCGHVACCDSSQPRHATKHAHKTGHPVIQSAEVGETWRWCYPDELLG</sequence>
<protein>
    <submittedName>
        <fullName evidence="3">Ubiquitin-hydrolase Zn-finger-containing protein</fullName>
    </submittedName>
</protein>
<gene>
    <name evidence="3" type="ORF">DFJ67_6383</name>
</gene>
<comment type="caution">
    <text evidence="3">The sequence shown here is derived from an EMBL/GenBank/DDBJ whole genome shotgun (WGS) entry which is preliminary data.</text>
</comment>
<reference evidence="3 4" key="1">
    <citation type="submission" date="2018-08" db="EMBL/GenBank/DDBJ databases">
        <title>Sequencing the genomes of 1000 actinobacteria strains.</title>
        <authorList>
            <person name="Klenk H.-P."/>
        </authorList>
    </citation>
    <scope>NUCLEOTIDE SEQUENCE [LARGE SCALE GENOMIC DNA]</scope>
    <source>
        <strain evidence="3 4">DSM 44099</strain>
    </source>
</reference>
<dbReference type="SUPFAM" id="SSF57850">
    <property type="entry name" value="RING/U-box"/>
    <property type="match status" value="1"/>
</dbReference>
<dbReference type="Proteomes" id="UP000256913">
    <property type="component" value="Unassembled WGS sequence"/>
</dbReference>
<evidence type="ECO:0000313" key="4">
    <source>
        <dbReference type="Proteomes" id="UP000256913"/>
    </source>
</evidence>
<keyword evidence="3" id="KW-0378">Hydrolase</keyword>
<dbReference type="AlphaFoldDB" id="A0A3E0A227"/>